<keyword evidence="3" id="KW-0804">Transcription</keyword>
<proteinExistence type="predicted"/>
<sequence>MPPSRTTRKQRRDAMEQRVLAATEQLVRDGENFGELSVERLASVSGISRSTFYVHFEDKGDLARRMTKTVVAELEDVSTDWWSTADRADREQLRTSLGAIIDVYRRRGAAFTLVSQAAAVDESVAEELRGLMRRLIDLTGQAIELGQAAGTIRPVEPRETAAVLIWMIERVGHQMLRPSDSGGHDKVADVLTDIIWSTLYRA</sequence>
<name>A0A0N9HYM4_9PSEU</name>
<dbReference type="EMBL" id="CP012752">
    <property type="protein sequence ID" value="ALG12451.1"/>
    <property type="molecule type" value="Genomic_DNA"/>
</dbReference>
<keyword evidence="7" id="KW-1185">Reference proteome</keyword>
<dbReference type="InterPro" id="IPR009057">
    <property type="entry name" value="Homeodomain-like_sf"/>
</dbReference>
<evidence type="ECO:0000313" key="7">
    <source>
        <dbReference type="Proteomes" id="UP000063699"/>
    </source>
</evidence>
<evidence type="ECO:0000256" key="1">
    <source>
        <dbReference type="ARBA" id="ARBA00023015"/>
    </source>
</evidence>
<dbReference type="GO" id="GO:0000976">
    <property type="term" value="F:transcription cis-regulatory region binding"/>
    <property type="evidence" value="ECO:0007669"/>
    <property type="project" value="TreeGrafter"/>
</dbReference>
<dbReference type="RefSeq" id="WP_054294345.1">
    <property type="nucleotide sequence ID" value="NZ_CP012752.1"/>
</dbReference>
<protein>
    <recommendedName>
        <fullName evidence="5">HTH tetR-type domain-containing protein</fullName>
    </recommendedName>
</protein>
<dbReference type="SUPFAM" id="SSF46689">
    <property type="entry name" value="Homeodomain-like"/>
    <property type="match status" value="1"/>
</dbReference>
<dbReference type="Pfam" id="PF00440">
    <property type="entry name" value="TetR_N"/>
    <property type="match status" value="1"/>
</dbReference>
<dbReference type="STRING" id="860235.AOZ06_41320"/>
<dbReference type="OrthoDB" id="5112469at2"/>
<dbReference type="SUPFAM" id="SSF48498">
    <property type="entry name" value="Tetracyclin repressor-like, C-terminal domain"/>
    <property type="match status" value="1"/>
</dbReference>
<dbReference type="AlphaFoldDB" id="A0A0N9HYM4"/>
<accession>A0A0N9HYM4</accession>
<keyword evidence="2 4" id="KW-0238">DNA-binding</keyword>
<evidence type="ECO:0000259" key="5">
    <source>
        <dbReference type="PROSITE" id="PS50977"/>
    </source>
</evidence>
<dbReference type="InterPro" id="IPR036271">
    <property type="entry name" value="Tet_transcr_reg_TetR-rel_C_sf"/>
</dbReference>
<feature type="DNA-binding region" description="H-T-H motif" evidence="4">
    <location>
        <begin position="37"/>
        <end position="56"/>
    </location>
</feature>
<evidence type="ECO:0000256" key="2">
    <source>
        <dbReference type="ARBA" id="ARBA00023125"/>
    </source>
</evidence>
<reference evidence="6 7" key="1">
    <citation type="submission" date="2015-07" db="EMBL/GenBank/DDBJ databases">
        <title>Genome sequencing of Kibdelosporangium phytohabitans.</title>
        <authorList>
            <person name="Qin S."/>
            <person name="Xing K."/>
        </authorList>
    </citation>
    <scope>NUCLEOTIDE SEQUENCE [LARGE SCALE GENOMIC DNA]</scope>
    <source>
        <strain evidence="6 7">KLBMP1111</strain>
    </source>
</reference>
<dbReference type="GO" id="GO:0003700">
    <property type="term" value="F:DNA-binding transcription factor activity"/>
    <property type="evidence" value="ECO:0007669"/>
    <property type="project" value="TreeGrafter"/>
</dbReference>
<dbReference type="Pfam" id="PF21313">
    <property type="entry name" value="EthR_C"/>
    <property type="match status" value="1"/>
</dbReference>
<evidence type="ECO:0000256" key="4">
    <source>
        <dbReference type="PROSITE-ProRule" id="PRU00335"/>
    </source>
</evidence>
<dbReference type="PANTHER" id="PTHR30055:SF234">
    <property type="entry name" value="HTH-TYPE TRANSCRIPTIONAL REGULATOR BETI"/>
    <property type="match status" value="1"/>
</dbReference>
<feature type="domain" description="HTH tetR-type" evidence="5">
    <location>
        <begin position="13"/>
        <end position="74"/>
    </location>
</feature>
<dbReference type="InterPro" id="IPR050109">
    <property type="entry name" value="HTH-type_TetR-like_transc_reg"/>
</dbReference>
<dbReference type="Proteomes" id="UP000063699">
    <property type="component" value="Chromosome"/>
</dbReference>
<dbReference type="InterPro" id="IPR001647">
    <property type="entry name" value="HTH_TetR"/>
</dbReference>
<evidence type="ECO:0000313" key="6">
    <source>
        <dbReference type="EMBL" id="ALG12451.1"/>
    </source>
</evidence>
<dbReference type="Gene3D" id="1.10.10.60">
    <property type="entry name" value="Homeodomain-like"/>
    <property type="match status" value="1"/>
</dbReference>
<organism evidence="6 7">
    <name type="scientific">Kibdelosporangium phytohabitans</name>
    <dbReference type="NCBI Taxonomy" id="860235"/>
    <lineage>
        <taxon>Bacteria</taxon>
        <taxon>Bacillati</taxon>
        <taxon>Actinomycetota</taxon>
        <taxon>Actinomycetes</taxon>
        <taxon>Pseudonocardiales</taxon>
        <taxon>Pseudonocardiaceae</taxon>
        <taxon>Kibdelosporangium</taxon>
    </lineage>
</organism>
<gene>
    <name evidence="6" type="ORF">AOZ06_41320</name>
</gene>
<dbReference type="PANTHER" id="PTHR30055">
    <property type="entry name" value="HTH-TYPE TRANSCRIPTIONAL REGULATOR RUTR"/>
    <property type="match status" value="1"/>
</dbReference>
<keyword evidence="1" id="KW-0805">Transcription regulation</keyword>
<dbReference type="InterPro" id="IPR049397">
    <property type="entry name" value="EthR_C"/>
</dbReference>
<evidence type="ECO:0000256" key="3">
    <source>
        <dbReference type="ARBA" id="ARBA00023163"/>
    </source>
</evidence>
<dbReference type="KEGG" id="kphy:AOZ06_41320"/>
<dbReference type="PROSITE" id="PS50977">
    <property type="entry name" value="HTH_TETR_2"/>
    <property type="match status" value="1"/>
</dbReference>
<dbReference type="Gene3D" id="1.10.357.10">
    <property type="entry name" value="Tetracycline Repressor, domain 2"/>
    <property type="match status" value="1"/>
</dbReference>